<gene>
    <name evidence="2" type="ORF">AA0115_g11921</name>
</gene>
<evidence type="ECO:0000256" key="1">
    <source>
        <dbReference type="SAM" id="MobiDB-lite"/>
    </source>
</evidence>
<accession>A0AB37VZM6</accession>
<reference evidence="2" key="1">
    <citation type="submission" date="2017-10" db="EMBL/GenBank/DDBJ databases">
        <authorList>
            <person name="Armitage A.D."/>
            <person name="Barbara D.J."/>
            <person name="Woodhall J.W."/>
            <person name="Sreenivasaprasad S."/>
            <person name="Lane C.R."/>
            <person name="Clarkson J.P."/>
            <person name="Harrison R.J."/>
        </authorList>
    </citation>
    <scope>NUCLEOTIDE SEQUENCE</scope>
    <source>
        <strain evidence="2">FERA 1164</strain>
    </source>
</reference>
<feature type="compositionally biased region" description="Acidic residues" evidence="1">
    <location>
        <begin position="115"/>
        <end position="124"/>
    </location>
</feature>
<comment type="caution">
    <text evidence="2">The sequence shown here is derived from an EMBL/GenBank/DDBJ whole genome shotgun (WGS) entry which is preliminary data.</text>
</comment>
<evidence type="ECO:0000313" key="3">
    <source>
        <dbReference type="Proteomes" id="UP000292340"/>
    </source>
</evidence>
<feature type="region of interest" description="Disordered" evidence="1">
    <location>
        <begin position="79"/>
        <end position="163"/>
    </location>
</feature>
<sequence length="181" mass="20074">MPPKKKTVATDGSEAEGGAFRWTLENEKKLLILTQGRYLTGEDYERIVTVFPGTNKKGVQVRVSLLRVEQRKLFEEYGWTLPEGAAKAKGPVTPRKNTTPKATTPKKRAALGADGDGEGDGSEDDTPKAKKARGRKPKAEVKEKSVEKESVEEDGEEDVEVEQDYIPMAKRVKEEPVEEMV</sequence>
<reference evidence="2" key="2">
    <citation type="journal article" date="2019" name="bioRxiv">
        <title>Genomics, evolutionary history and diagnostics of the Alternaria alternata species group including apple and Asian pear pathotypes.</title>
        <authorList>
            <person name="Armitage A.D."/>
            <person name="Cockerton H.M."/>
            <person name="Sreenivasaprasad S."/>
            <person name="Woodhall J.W."/>
            <person name="Lane C.R."/>
            <person name="Harrison R.J."/>
            <person name="Clarkson J.P."/>
        </authorList>
    </citation>
    <scope>NUCLEOTIDE SEQUENCE</scope>
    <source>
        <strain evidence="2">FERA 1164</strain>
    </source>
</reference>
<evidence type="ECO:0000313" key="2">
    <source>
        <dbReference type="EMBL" id="RYN17238.1"/>
    </source>
</evidence>
<organism evidence="2 3">
    <name type="scientific">Alternaria tenuissima</name>
    <dbReference type="NCBI Taxonomy" id="119927"/>
    <lineage>
        <taxon>Eukaryota</taxon>
        <taxon>Fungi</taxon>
        <taxon>Dikarya</taxon>
        <taxon>Ascomycota</taxon>
        <taxon>Pezizomycotina</taxon>
        <taxon>Dothideomycetes</taxon>
        <taxon>Pleosporomycetidae</taxon>
        <taxon>Pleosporales</taxon>
        <taxon>Pleosporineae</taxon>
        <taxon>Pleosporaceae</taxon>
        <taxon>Alternaria</taxon>
        <taxon>Alternaria sect. Alternaria</taxon>
        <taxon>Alternaria alternata complex</taxon>
    </lineage>
</organism>
<dbReference type="AlphaFoldDB" id="A0AB37VZM6"/>
<feature type="compositionally biased region" description="Basic and acidic residues" evidence="1">
    <location>
        <begin position="137"/>
        <end position="149"/>
    </location>
</feature>
<feature type="compositionally biased region" description="Low complexity" evidence="1">
    <location>
        <begin position="93"/>
        <end position="103"/>
    </location>
</feature>
<dbReference type="EMBL" id="PDXB01000062">
    <property type="protein sequence ID" value="RYN17238.1"/>
    <property type="molecule type" value="Genomic_DNA"/>
</dbReference>
<protein>
    <recommendedName>
        <fullName evidence="4">Myb-like domain-containing protein</fullName>
    </recommendedName>
</protein>
<evidence type="ECO:0008006" key="4">
    <source>
        <dbReference type="Google" id="ProtNLM"/>
    </source>
</evidence>
<proteinExistence type="predicted"/>
<feature type="compositionally biased region" description="Acidic residues" evidence="1">
    <location>
        <begin position="150"/>
        <end position="163"/>
    </location>
</feature>
<dbReference type="Proteomes" id="UP000292340">
    <property type="component" value="Unassembled WGS sequence"/>
</dbReference>
<name>A0AB37VZM6_9PLEO</name>